<dbReference type="EMBL" id="CAFBAA010000006">
    <property type="protein sequence ID" value="CAB4841362.1"/>
    <property type="molecule type" value="Genomic_DNA"/>
</dbReference>
<dbReference type="CDD" id="cd10148">
    <property type="entry name" value="CsoR-like_DUF156"/>
    <property type="match status" value="1"/>
</dbReference>
<dbReference type="GO" id="GO:0006355">
    <property type="term" value="P:regulation of DNA-templated transcription"/>
    <property type="evidence" value="ECO:0007669"/>
    <property type="project" value="InterPro"/>
</dbReference>
<dbReference type="InterPro" id="IPR038390">
    <property type="entry name" value="Metal_Tscrpt_repr_sf"/>
</dbReference>
<proteinExistence type="predicted"/>
<evidence type="ECO:0000313" key="3">
    <source>
        <dbReference type="EMBL" id="CAB4841362.1"/>
    </source>
</evidence>
<evidence type="ECO:0000313" key="1">
    <source>
        <dbReference type="EMBL" id="CAB4671244.1"/>
    </source>
</evidence>
<dbReference type="AlphaFoldDB" id="A0A6J6MEE6"/>
<dbReference type="GO" id="GO:0046872">
    <property type="term" value="F:metal ion binding"/>
    <property type="evidence" value="ECO:0007669"/>
    <property type="project" value="InterPro"/>
</dbReference>
<gene>
    <name evidence="1" type="ORF">UFOPK2342_00454</name>
    <name evidence="2" type="ORF">UFOPK2423_01717</name>
    <name evidence="3" type="ORF">UFOPK3266_00363</name>
</gene>
<protein>
    <submittedName>
        <fullName evidence="1">Unannotated protein</fullName>
    </submittedName>
</protein>
<accession>A0A6J6MEE6</accession>
<dbReference type="EMBL" id="CAEZXN010000075">
    <property type="protein sequence ID" value="CAB4710833.1"/>
    <property type="molecule type" value="Genomic_DNA"/>
</dbReference>
<dbReference type="PANTHER" id="PTHR33677">
    <property type="entry name" value="TRANSCRIPTIONAL REPRESSOR FRMR-RELATED"/>
    <property type="match status" value="1"/>
</dbReference>
<dbReference type="GO" id="GO:0003677">
    <property type="term" value="F:DNA binding"/>
    <property type="evidence" value="ECO:0007669"/>
    <property type="project" value="InterPro"/>
</dbReference>
<sequence length="102" mass="11148">MAKQTRNNCLPTNKGELMQIDAEVVGDITNRLRRARGQIDGVLAMIEEGRSCKDVVTQLAAASKALDRAGFKIIASGIRQCMNDDNAPMTPEELEKLFLSLA</sequence>
<name>A0A6J6MEE6_9ZZZZ</name>
<organism evidence="1">
    <name type="scientific">freshwater metagenome</name>
    <dbReference type="NCBI Taxonomy" id="449393"/>
    <lineage>
        <taxon>unclassified sequences</taxon>
        <taxon>metagenomes</taxon>
        <taxon>ecological metagenomes</taxon>
    </lineage>
</organism>
<dbReference type="Pfam" id="PF02583">
    <property type="entry name" value="Trns_repr_metal"/>
    <property type="match status" value="1"/>
</dbReference>
<dbReference type="EMBL" id="CAEZXB010000005">
    <property type="protein sequence ID" value="CAB4671244.1"/>
    <property type="molecule type" value="Genomic_DNA"/>
</dbReference>
<dbReference type="PANTHER" id="PTHR33677:SF5">
    <property type="entry name" value="TRANSCRIPTIONAL REPRESSOR FRMR"/>
    <property type="match status" value="1"/>
</dbReference>
<dbReference type="InterPro" id="IPR003735">
    <property type="entry name" value="Metal_Tscrpt_repr"/>
</dbReference>
<dbReference type="Gene3D" id="1.20.58.1000">
    <property type="entry name" value="Metal-sensitive repressor, helix protomer"/>
    <property type="match status" value="1"/>
</dbReference>
<evidence type="ECO:0000313" key="2">
    <source>
        <dbReference type="EMBL" id="CAB4710833.1"/>
    </source>
</evidence>
<reference evidence="1" key="1">
    <citation type="submission" date="2020-05" db="EMBL/GenBank/DDBJ databases">
        <authorList>
            <person name="Chiriac C."/>
            <person name="Salcher M."/>
            <person name="Ghai R."/>
            <person name="Kavagutti S V."/>
        </authorList>
    </citation>
    <scope>NUCLEOTIDE SEQUENCE</scope>
</reference>